<gene>
    <name evidence="1" type="ORF">F2Q69_00022592</name>
</gene>
<name>A0A8S9QLM2_BRACR</name>
<dbReference type="EMBL" id="QGKX02001290">
    <property type="protein sequence ID" value="KAF3539558.1"/>
    <property type="molecule type" value="Genomic_DNA"/>
</dbReference>
<reference evidence="1" key="1">
    <citation type="submission" date="2019-12" db="EMBL/GenBank/DDBJ databases">
        <title>Genome sequencing and annotation of Brassica cretica.</title>
        <authorList>
            <person name="Studholme D.J."/>
            <person name="Sarris P."/>
        </authorList>
    </citation>
    <scope>NUCLEOTIDE SEQUENCE</scope>
    <source>
        <strain evidence="1">PFS-109/04</strain>
        <tissue evidence="1">Leaf</tissue>
    </source>
</reference>
<sequence length="69" mass="7331">MLSNFSFSLPQGGLSEGLGHGLSTLRQATSIFGICTRILMALEDVVDSVGVIDRCSGEPVDRFSLKSVD</sequence>
<proteinExistence type="predicted"/>
<comment type="caution">
    <text evidence="1">The sequence shown here is derived from an EMBL/GenBank/DDBJ whole genome shotgun (WGS) entry which is preliminary data.</text>
</comment>
<dbReference type="Proteomes" id="UP000712600">
    <property type="component" value="Unassembled WGS sequence"/>
</dbReference>
<accession>A0A8S9QLM2</accession>
<evidence type="ECO:0000313" key="2">
    <source>
        <dbReference type="Proteomes" id="UP000712600"/>
    </source>
</evidence>
<protein>
    <submittedName>
        <fullName evidence="1">Uncharacterized protein</fullName>
    </submittedName>
</protein>
<organism evidence="1 2">
    <name type="scientific">Brassica cretica</name>
    <name type="common">Mustard</name>
    <dbReference type="NCBI Taxonomy" id="69181"/>
    <lineage>
        <taxon>Eukaryota</taxon>
        <taxon>Viridiplantae</taxon>
        <taxon>Streptophyta</taxon>
        <taxon>Embryophyta</taxon>
        <taxon>Tracheophyta</taxon>
        <taxon>Spermatophyta</taxon>
        <taxon>Magnoliopsida</taxon>
        <taxon>eudicotyledons</taxon>
        <taxon>Gunneridae</taxon>
        <taxon>Pentapetalae</taxon>
        <taxon>rosids</taxon>
        <taxon>malvids</taxon>
        <taxon>Brassicales</taxon>
        <taxon>Brassicaceae</taxon>
        <taxon>Brassiceae</taxon>
        <taxon>Brassica</taxon>
    </lineage>
</organism>
<evidence type="ECO:0000313" key="1">
    <source>
        <dbReference type="EMBL" id="KAF3539558.1"/>
    </source>
</evidence>
<dbReference type="AlphaFoldDB" id="A0A8S9QLM2"/>